<dbReference type="GO" id="GO:0016740">
    <property type="term" value="F:transferase activity"/>
    <property type="evidence" value="ECO:0007669"/>
    <property type="project" value="UniProtKB-KW"/>
</dbReference>
<evidence type="ECO:0000313" key="3">
    <source>
        <dbReference type="Proteomes" id="UP001431963"/>
    </source>
</evidence>
<keyword evidence="3" id="KW-1185">Reference proteome</keyword>
<dbReference type="Pfam" id="PF04230">
    <property type="entry name" value="PS_pyruv_trans"/>
    <property type="match status" value="1"/>
</dbReference>
<dbReference type="EMBL" id="JBALHR010000021">
    <property type="protein sequence ID" value="MEH7830329.1"/>
    <property type="molecule type" value="Genomic_DNA"/>
</dbReference>
<keyword evidence="2" id="KW-0808">Transferase</keyword>
<feature type="domain" description="Polysaccharide pyruvyl transferase" evidence="1">
    <location>
        <begin position="19"/>
        <end position="307"/>
    </location>
</feature>
<dbReference type="RefSeq" id="WP_335425370.1">
    <property type="nucleotide sequence ID" value="NZ_JBALHR010000021.1"/>
</dbReference>
<organism evidence="2 3">
    <name type="scientific">Gemmobacter denitrificans</name>
    <dbReference type="NCBI Taxonomy" id="3123040"/>
    <lineage>
        <taxon>Bacteria</taxon>
        <taxon>Pseudomonadati</taxon>
        <taxon>Pseudomonadota</taxon>
        <taxon>Alphaproteobacteria</taxon>
        <taxon>Rhodobacterales</taxon>
        <taxon>Paracoccaceae</taxon>
        <taxon>Gemmobacter</taxon>
    </lineage>
</organism>
<sequence>MSGRGQGSIYVTGMFDMLNFGDLLFPLVAAQALNRAIVPVAPTATPPWLSDALPPMAFADFARRCGPQDTVVIGGGHIIHAHALDLLPQYRAAGVAGWGGAALWLGASVVAAMAGAGLAWNAPGAPHPLPPDPDGLIAAALAAADHLALRDAASCAMLPAVMRDQAQVVPDPIAGITRLWSAADLAPEAAAFRAGRGLAPGAGLWTLHIRDRSLSGIGAEGVARGIDALAERLGLHPVLCALGAAHEDDATARAVAAHLRVAHTVLDRPPSLRHMAGVLAASALHSGSSLHGYMVAAAYGVPALLLGRPAYRKFAGFLGHSGAGDDLARSWPEVFERLPARRLQGRGPGMPDTVLAALEAHWAAIRSIVAAGPAPDRAPARTALLAGWLRGARAHLPPEALLRPFGKPARPLLAPAGAVPETGA</sequence>
<dbReference type="InterPro" id="IPR007345">
    <property type="entry name" value="Polysacch_pyruvyl_Trfase"/>
</dbReference>
<evidence type="ECO:0000259" key="1">
    <source>
        <dbReference type="Pfam" id="PF04230"/>
    </source>
</evidence>
<accession>A0ABU8C047</accession>
<comment type="caution">
    <text evidence="2">The sequence shown here is derived from an EMBL/GenBank/DDBJ whole genome shotgun (WGS) entry which is preliminary data.</text>
</comment>
<protein>
    <submittedName>
        <fullName evidence="2">Polysaccharide pyruvyl transferase family protein</fullName>
    </submittedName>
</protein>
<proteinExistence type="predicted"/>
<reference evidence="2" key="1">
    <citation type="submission" date="2024-02" db="EMBL/GenBank/DDBJ databases">
        <title>Genome sequences of strain Gemmobacter sp. JM10B15.</title>
        <authorList>
            <person name="Zhang M."/>
        </authorList>
    </citation>
    <scope>NUCLEOTIDE SEQUENCE</scope>
    <source>
        <strain evidence="2">JM10B15</strain>
    </source>
</reference>
<evidence type="ECO:0000313" key="2">
    <source>
        <dbReference type="EMBL" id="MEH7830329.1"/>
    </source>
</evidence>
<gene>
    <name evidence="2" type="ORF">V6590_19435</name>
</gene>
<dbReference type="Proteomes" id="UP001431963">
    <property type="component" value="Unassembled WGS sequence"/>
</dbReference>
<name>A0ABU8C047_9RHOB</name>